<dbReference type="EMBL" id="BSSA01000009">
    <property type="protein sequence ID" value="GLW70957.1"/>
    <property type="molecule type" value="Genomic_DNA"/>
</dbReference>
<evidence type="ECO:0000313" key="4">
    <source>
        <dbReference type="Proteomes" id="UP001165041"/>
    </source>
</evidence>
<comment type="caution">
    <text evidence="3">The sequence shown here is derived from an EMBL/GenBank/DDBJ whole genome shotgun (WGS) entry which is preliminary data.</text>
</comment>
<dbReference type="InterPro" id="IPR037523">
    <property type="entry name" value="VOC_core"/>
</dbReference>
<dbReference type="GO" id="GO:0004493">
    <property type="term" value="F:methylmalonyl-CoA epimerase activity"/>
    <property type="evidence" value="ECO:0007669"/>
    <property type="project" value="TreeGrafter"/>
</dbReference>
<feature type="domain" description="VOC" evidence="2">
    <location>
        <begin position="4"/>
        <end position="135"/>
    </location>
</feature>
<dbReference type="GO" id="GO:0046491">
    <property type="term" value="P:L-methylmalonyl-CoA metabolic process"/>
    <property type="evidence" value="ECO:0007669"/>
    <property type="project" value="TreeGrafter"/>
</dbReference>
<dbReference type="InterPro" id="IPR051785">
    <property type="entry name" value="MMCE/EMCE_epimerase"/>
</dbReference>
<dbReference type="PROSITE" id="PS51819">
    <property type="entry name" value="VOC"/>
    <property type="match status" value="1"/>
</dbReference>
<dbReference type="PANTHER" id="PTHR43048">
    <property type="entry name" value="METHYLMALONYL-COA EPIMERASE"/>
    <property type="match status" value="1"/>
</dbReference>
<evidence type="ECO:0000256" key="1">
    <source>
        <dbReference type="ARBA" id="ARBA00022723"/>
    </source>
</evidence>
<reference evidence="3" key="1">
    <citation type="submission" date="2023-02" db="EMBL/GenBank/DDBJ databases">
        <title>Kitasatospora phosalacinea NBRC 14627.</title>
        <authorList>
            <person name="Ichikawa N."/>
            <person name="Sato H."/>
            <person name="Tonouchi N."/>
        </authorList>
    </citation>
    <scope>NUCLEOTIDE SEQUENCE</scope>
    <source>
        <strain evidence="3">NBRC 14627</strain>
    </source>
</reference>
<sequence length="137" mass="14981">MDIKLSQCFIAVDDHDAALGFYRDALGLEVRNDVGFEGMRWVTLGSAAQPEVEVVLEPPVADPGATDADRQAAAELLAKGLLRAVNFRTPDCDATFERIRATGADVLQEPMDQPYGVRDCAFRDPAGNMVRFAQPRQ</sequence>
<dbReference type="InterPro" id="IPR029068">
    <property type="entry name" value="Glyas_Bleomycin-R_OHBP_Dase"/>
</dbReference>
<gene>
    <name evidence="3" type="ORF">Kpho02_32560</name>
</gene>
<dbReference type="GO" id="GO:0016829">
    <property type="term" value="F:lyase activity"/>
    <property type="evidence" value="ECO:0007669"/>
    <property type="project" value="UniProtKB-KW"/>
</dbReference>
<dbReference type="GO" id="GO:0046872">
    <property type="term" value="F:metal ion binding"/>
    <property type="evidence" value="ECO:0007669"/>
    <property type="project" value="UniProtKB-KW"/>
</dbReference>
<dbReference type="SUPFAM" id="SSF54593">
    <property type="entry name" value="Glyoxalase/Bleomycin resistance protein/Dihydroxybiphenyl dioxygenase"/>
    <property type="match status" value="1"/>
</dbReference>
<dbReference type="PANTHER" id="PTHR43048:SF4">
    <property type="entry name" value="RING-CLEAVING DIOXYGENASE-RELATED"/>
    <property type="match status" value="1"/>
</dbReference>
<dbReference type="InterPro" id="IPR004360">
    <property type="entry name" value="Glyas_Fos-R_dOase_dom"/>
</dbReference>
<dbReference type="Gene3D" id="3.10.180.10">
    <property type="entry name" value="2,3-Dihydroxybiphenyl 1,2-Dioxygenase, domain 1"/>
    <property type="match status" value="1"/>
</dbReference>
<keyword evidence="3" id="KW-0456">Lyase</keyword>
<dbReference type="Proteomes" id="UP001165041">
    <property type="component" value="Unassembled WGS sequence"/>
</dbReference>
<organism evidence="3 4">
    <name type="scientific">Kitasatospora phosalacinea</name>
    <dbReference type="NCBI Taxonomy" id="2065"/>
    <lineage>
        <taxon>Bacteria</taxon>
        <taxon>Bacillati</taxon>
        <taxon>Actinomycetota</taxon>
        <taxon>Actinomycetes</taxon>
        <taxon>Kitasatosporales</taxon>
        <taxon>Streptomycetaceae</taxon>
        <taxon>Kitasatospora</taxon>
    </lineage>
</organism>
<accession>A0A9W6Q6Q2</accession>
<name>A0A9W6Q6Q2_9ACTN</name>
<dbReference type="CDD" id="cd07263">
    <property type="entry name" value="VOC_like"/>
    <property type="match status" value="1"/>
</dbReference>
<evidence type="ECO:0000259" key="2">
    <source>
        <dbReference type="PROSITE" id="PS51819"/>
    </source>
</evidence>
<evidence type="ECO:0000313" key="3">
    <source>
        <dbReference type="EMBL" id="GLW70957.1"/>
    </source>
</evidence>
<dbReference type="AlphaFoldDB" id="A0A9W6Q6Q2"/>
<protein>
    <submittedName>
        <fullName evidence="3">Lyase</fullName>
    </submittedName>
</protein>
<dbReference type="RefSeq" id="WP_285736760.1">
    <property type="nucleotide sequence ID" value="NZ_BSSA01000009.1"/>
</dbReference>
<proteinExistence type="predicted"/>
<dbReference type="Pfam" id="PF00903">
    <property type="entry name" value="Glyoxalase"/>
    <property type="match status" value="1"/>
</dbReference>
<keyword evidence="1" id="KW-0479">Metal-binding</keyword>